<dbReference type="GO" id="GO:0006749">
    <property type="term" value="P:glutathione metabolic process"/>
    <property type="evidence" value="ECO:0007669"/>
    <property type="project" value="TreeGrafter"/>
</dbReference>
<dbReference type="InterPro" id="IPR036249">
    <property type="entry name" value="Thioredoxin-like_sf"/>
</dbReference>
<evidence type="ECO:0000259" key="1">
    <source>
        <dbReference type="Pfam" id="PF01323"/>
    </source>
</evidence>
<dbReference type="Pfam" id="PF01323">
    <property type="entry name" value="DSBA"/>
    <property type="match status" value="1"/>
</dbReference>
<dbReference type="PANTHER" id="PTHR42943">
    <property type="entry name" value="GLUTATHIONE S-TRANSFERASE KAPPA"/>
    <property type="match status" value="1"/>
</dbReference>
<dbReference type="PANTHER" id="PTHR42943:SF1">
    <property type="entry name" value="DSBA DOMAIN-CONTAINING PROTEIN"/>
    <property type="match status" value="1"/>
</dbReference>
<dbReference type="GO" id="GO:0004364">
    <property type="term" value="F:glutathione transferase activity"/>
    <property type="evidence" value="ECO:0007669"/>
    <property type="project" value="UniProtKB-EC"/>
</dbReference>
<dbReference type="AlphaFoldDB" id="A0A9W8CPQ3"/>
<dbReference type="EMBL" id="JANBOJ010000347">
    <property type="protein sequence ID" value="KAJ1719741.1"/>
    <property type="molecule type" value="Genomic_DNA"/>
</dbReference>
<dbReference type="SUPFAM" id="SSF52833">
    <property type="entry name" value="Thioredoxin-like"/>
    <property type="match status" value="1"/>
</dbReference>
<dbReference type="GO" id="GO:0005739">
    <property type="term" value="C:mitochondrion"/>
    <property type="evidence" value="ECO:0007669"/>
    <property type="project" value="TreeGrafter"/>
</dbReference>
<dbReference type="Gene3D" id="3.40.30.10">
    <property type="entry name" value="Glutaredoxin"/>
    <property type="match status" value="1"/>
</dbReference>
<name>A0A9W8CPQ3_9FUNG</name>
<sequence>MTDSPRIVFYFDTASSFSYIGFEFMERYRALWNIPVDYRPFVLTDVMAKAKNSFSPYKLPYLFQDIRRTSAITRIPFRGVPKKYPYDSSVALRTLHHIKTVHSDLLPEAMRRLWRLEYVECRAPESPEDVKEALAGLVDGDVVDRAISLPETLDAVTKNTEDVKNIKGFGAPTILAFKPGQAKPQFFFGSDRFEHLAIYLDKEFFPMKQLFASPSI</sequence>
<feature type="domain" description="DSBA-like thioredoxin" evidence="1">
    <location>
        <begin position="7"/>
        <end position="200"/>
    </location>
</feature>
<accession>A0A9W8CPQ3</accession>
<dbReference type="EC" id="2.5.1.18" evidence="2"/>
<gene>
    <name evidence="2" type="primary">GSTK1</name>
    <name evidence="2" type="ORF">LPJ53_005537</name>
</gene>
<dbReference type="OrthoDB" id="4664297at2759"/>
<keyword evidence="2" id="KW-0808">Transferase</keyword>
<comment type="caution">
    <text evidence="2">The sequence shown here is derived from an EMBL/GenBank/DDBJ whole genome shotgun (WGS) entry which is preliminary data.</text>
</comment>
<evidence type="ECO:0000313" key="3">
    <source>
        <dbReference type="Proteomes" id="UP001149813"/>
    </source>
</evidence>
<organism evidence="2 3">
    <name type="scientific">Coemansia erecta</name>
    <dbReference type="NCBI Taxonomy" id="147472"/>
    <lineage>
        <taxon>Eukaryota</taxon>
        <taxon>Fungi</taxon>
        <taxon>Fungi incertae sedis</taxon>
        <taxon>Zoopagomycota</taxon>
        <taxon>Kickxellomycotina</taxon>
        <taxon>Kickxellomycetes</taxon>
        <taxon>Kickxellales</taxon>
        <taxon>Kickxellaceae</taxon>
        <taxon>Coemansia</taxon>
    </lineage>
</organism>
<dbReference type="InterPro" id="IPR001853">
    <property type="entry name" value="DSBA-like_thioredoxin_dom"/>
</dbReference>
<evidence type="ECO:0000313" key="2">
    <source>
        <dbReference type="EMBL" id="KAJ1719741.1"/>
    </source>
</evidence>
<dbReference type="GO" id="GO:0005777">
    <property type="term" value="C:peroxisome"/>
    <property type="evidence" value="ECO:0007669"/>
    <property type="project" value="TreeGrafter"/>
</dbReference>
<reference evidence="2" key="1">
    <citation type="submission" date="2022-07" db="EMBL/GenBank/DDBJ databases">
        <title>Phylogenomic reconstructions and comparative analyses of Kickxellomycotina fungi.</title>
        <authorList>
            <person name="Reynolds N.K."/>
            <person name="Stajich J.E."/>
            <person name="Barry K."/>
            <person name="Grigoriev I.V."/>
            <person name="Crous P."/>
            <person name="Smith M.E."/>
        </authorList>
    </citation>
    <scope>NUCLEOTIDE SEQUENCE</scope>
    <source>
        <strain evidence="2">NBRC 32514</strain>
    </source>
</reference>
<keyword evidence="3" id="KW-1185">Reference proteome</keyword>
<dbReference type="GO" id="GO:0004602">
    <property type="term" value="F:glutathione peroxidase activity"/>
    <property type="evidence" value="ECO:0007669"/>
    <property type="project" value="TreeGrafter"/>
</dbReference>
<protein>
    <submittedName>
        <fullName evidence="2">Glutathione S-transferase kappa 1</fullName>
        <ecNumber evidence="2">2.5.1.18</ecNumber>
    </submittedName>
</protein>
<proteinExistence type="predicted"/>
<dbReference type="Proteomes" id="UP001149813">
    <property type="component" value="Unassembled WGS sequence"/>
</dbReference>
<dbReference type="InterPro" id="IPR051924">
    <property type="entry name" value="GST_Kappa/NadH"/>
</dbReference>